<reference evidence="2 3" key="2">
    <citation type="submission" date="2018-11" db="EMBL/GenBank/DDBJ databases">
        <authorList>
            <consortium name="Pathogen Informatics"/>
        </authorList>
    </citation>
    <scope>NUCLEOTIDE SEQUENCE [LARGE SCALE GENOMIC DNA]</scope>
</reference>
<name>A0A0N5CVW0_THECL</name>
<keyword evidence="1" id="KW-0732">Signal</keyword>
<reference evidence="4" key="1">
    <citation type="submission" date="2017-02" db="UniProtKB">
        <authorList>
            <consortium name="WormBaseParasite"/>
        </authorList>
    </citation>
    <scope>IDENTIFICATION</scope>
</reference>
<dbReference type="OrthoDB" id="5843041at2759"/>
<accession>A0A0N5CVW0</accession>
<sequence length="135" mass="15235">MQKYSILTALLMLYAAQNVTSIKCAECGYLPHSSNSGFRTCPVNCQGDICFIVVNNYYNETLVSGCVKADNETRNFFRDQAYCYRKKEYVICGCTTLDRCNSPQAPFSMFTFISKPFFEDCILIPQSGSFSLLNS</sequence>
<evidence type="ECO:0000313" key="2">
    <source>
        <dbReference type="EMBL" id="VDN01564.1"/>
    </source>
</evidence>
<protein>
    <submittedName>
        <fullName evidence="4">Toxin_TOLIP domain-containing protein</fullName>
    </submittedName>
</protein>
<evidence type="ECO:0000313" key="3">
    <source>
        <dbReference type="Proteomes" id="UP000276776"/>
    </source>
</evidence>
<dbReference type="Proteomes" id="UP000276776">
    <property type="component" value="Unassembled WGS sequence"/>
</dbReference>
<feature type="signal peptide" evidence="1">
    <location>
        <begin position="1"/>
        <end position="21"/>
    </location>
</feature>
<organism evidence="4">
    <name type="scientific">Thelazia callipaeda</name>
    <name type="common">Oriental eyeworm</name>
    <name type="synonym">Parasitic nematode</name>
    <dbReference type="NCBI Taxonomy" id="103827"/>
    <lineage>
        <taxon>Eukaryota</taxon>
        <taxon>Metazoa</taxon>
        <taxon>Ecdysozoa</taxon>
        <taxon>Nematoda</taxon>
        <taxon>Chromadorea</taxon>
        <taxon>Rhabditida</taxon>
        <taxon>Spirurina</taxon>
        <taxon>Spiruromorpha</taxon>
        <taxon>Thelazioidea</taxon>
        <taxon>Thelaziidae</taxon>
        <taxon>Thelazia</taxon>
    </lineage>
</organism>
<dbReference type="AlphaFoldDB" id="A0A0N5CVW0"/>
<gene>
    <name evidence="2" type="ORF">TCLT_LOCUS4449</name>
</gene>
<evidence type="ECO:0000256" key="1">
    <source>
        <dbReference type="SAM" id="SignalP"/>
    </source>
</evidence>
<keyword evidence="3" id="KW-1185">Reference proteome</keyword>
<evidence type="ECO:0000313" key="4">
    <source>
        <dbReference type="WBParaSite" id="TCLT_0000446001-mRNA-1"/>
    </source>
</evidence>
<dbReference type="WBParaSite" id="TCLT_0000446001-mRNA-1">
    <property type="protein sequence ID" value="TCLT_0000446001-mRNA-1"/>
    <property type="gene ID" value="TCLT_0000446001"/>
</dbReference>
<dbReference type="EMBL" id="UYYF01004289">
    <property type="protein sequence ID" value="VDN01564.1"/>
    <property type="molecule type" value="Genomic_DNA"/>
</dbReference>
<proteinExistence type="predicted"/>
<feature type="chain" id="PRO_5043126380" evidence="1">
    <location>
        <begin position="22"/>
        <end position="135"/>
    </location>
</feature>